<protein>
    <submittedName>
        <fullName evidence="1">Uncharacterized protein</fullName>
    </submittedName>
</protein>
<keyword evidence="2" id="KW-1185">Reference proteome</keyword>
<proteinExistence type="predicted"/>
<accession>A0A0H5DN68</accession>
<name>A0A0H5DN68_9BACT</name>
<dbReference type="OrthoDB" id="22592at2"/>
<gene>
    <name evidence="1" type="ORF">ELAC_0186</name>
</gene>
<reference evidence="2" key="1">
    <citation type="submission" date="2015-06" db="EMBL/GenBank/DDBJ databases">
        <authorList>
            <person name="Bertelli C."/>
        </authorList>
    </citation>
    <scope>NUCLEOTIDE SEQUENCE [LARGE SCALE GENOMIC DNA]</scope>
    <source>
        <strain evidence="2">CRIB-30</strain>
    </source>
</reference>
<dbReference type="EMBL" id="CWGJ01000001">
    <property type="protein sequence ID" value="CRX37547.1"/>
    <property type="molecule type" value="Genomic_DNA"/>
</dbReference>
<organism evidence="1 2">
    <name type="scientific">Estrella lausannensis</name>
    <dbReference type="NCBI Taxonomy" id="483423"/>
    <lineage>
        <taxon>Bacteria</taxon>
        <taxon>Pseudomonadati</taxon>
        <taxon>Chlamydiota</taxon>
        <taxon>Chlamydiia</taxon>
        <taxon>Parachlamydiales</taxon>
        <taxon>Candidatus Criblamydiaceae</taxon>
        <taxon>Estrella</taxon>
    </lineage>
</organism>
<evidence type="ECO:0000313" key="2">
    <source>
        <dbReference type="Proteomes" id="UP000220251"/>
    </source>
</evidence>
<dbReference type="AlphaFoldDB" id="A0A0H5DN68"/>
<sequence length="126" mass="14788">MTPAQGTNNPVRYEDVYYVESLKKDSYINPIAIRPTIVGERIEWADTSRGTYRKFKQIQVMPENQLSPERINILAKDDEEITLTRMTLDVYNRFLKHRVAGQPSFNSDEELKQHYLTTNFDLYPLS</sequence>
<dbReference type="Proteomes" id="UP000220251">
    <property type="component" value="Unassembled WGS sequence"/>
</dbReference>
<dbReference type="RefSeq" id="WP_098037397.1">
    <property type="nucleotide sequence ID" value="NZ_CWGJ01000001.1"/>
</dbReference>
<evidence type="ECO:0000313" key="1">
    <source>
        <dbReference type="EMBL" id="CRX37547.1"/>
    </source>
</evidence>